<dbReference type="Pfam" id="PF13508">
    <property type="entry name" value="Acetyltransf_7"/>
    <property type="match status" value="1"/>
</dbReference>
<keyword evidence="2" id="KW-0808">Transferase</keyword>
<name>A0AAU7XF43_9HYPH</name>
<dbReference type="PANTHER" id="PTHR47237:SF2">
    <property type="entry name" value="BLL4206 PROTEIN"/>
    <property type="match status" value="1"/>
</dbReference>
<evidence type="ECO:0000313" key="2">
    <source>
        <dbReference type="EMBL" id="XBY46433.1"/>
    </source>
</evidence>
<dbReference type="InterPro" id="IPR052729">
    <property type="entry name" value="Acyl/Acetyltrans_Enzymes"/>
</dbReference>
<dbReference type="GO" id="GO:0016747">
    <property type="term" value="F:acyltransferase activity, transferring groups other than amino-acyl groups"/>
    <property type="evidence" value="ECO:0007669"/>
    <property type="project" value="InterPro"/>
</dbReference>
<dbReference type="Gene3D" id="3.40.630.30">
    <property type="match status" value="1"/>
</dbReference>
<gene>
    <name evidence="2" type="ORF">ABS361_09580</name>
</gene>
<protein>
    <submittedName>
        <fullName evidence="2">GNAT family N-acetyltransferase</fullName>
        <ecNumber evidence="2">2.3.1.-</ecNumber>
    </submittedName>
</protein>
<dbReference type="PROSITE" id="PS51186">
    <property type="entry name" value="GNAT"/>
    <property type="match status" value="1"/>
</dbReference>
<reference evidence="2" key="1">
    <citation type="submission" date="2024-06" db="EMBL/GenBank/DDBJ databases">
        <title>Methylostella associata gen. nov., sp. nov., a novel Ancalomicrobiaceae-affiliated facultatively methylotrophic bacteria that feed on methanotrophs of the genus Methylococcus.</title>
        <authorList>
            <person name="Saltykova V."/>
            <person name="Danilova O.V."/>
            <person name="Oshkin I.Y."/>
            <person name="Belova S.E."/>
            <person name="Pimenov N.V."/>
            <person name="Dedysh S.N."/>
        </authorList>
    </citation>
    <scope>NUCLEOTIDE SEQUENCE</scope>
    <source>
        <strain evidence="2">S20</strain>
    </source>
</reference>
<dbReference type="SUPFAM" id="SSF55729">
    <property type="entry name" value="Acyl-CoA N-acyltransferases (Nat)"/>
    <property type="match status" value="1"/>
</dbReference>
<dbReference type="AlphaFoldDB" id="A0AAU7XF43"/>
<dbReference type="PANTHER" id="PTHR47237">
    <property type="entry name" value="SLL0310 PROTEIN"/>
    <property type="match status" value="1"/>
</dbReference>
<proteinExistence type="predicted"/>
<dbReference type="Gene3D" id="3.40.630.90">
    <property type="match status" value="1"/>
</dbReference>
<dbReference type="Pfam" id="PF18014">
    <property type="entry name" value="Acetyltransf_18"/>
    <property type="match status" value="1"/>
</dbReference>
<dbReference type="InterPro" id="IPR016181">
    <property type="entry name" value="Acyl_CoA_acyltransferase"/>
</dbReference>
<accession>A0AAU7XF43</accession>
<dbReference type="KEGG" id="mflg:ABS361_09580"/>
<feature type="domain" description="N-acetyltransferase" evidence="1">
    <location>
        <begin position="14"/>
        <end position="149"/>
    </location>
</feature>
<dbReference type="InterPro" id="IPR000182">
    <property type="entry name" value="GNAT_dom"/>
</dbReference>
<dbReference type="EMBL" id="CP158568">
    <property type="protein sequence ID" value="XBY46433.1"/>
    <property type="molecule type" value="Genomic_DNA"/>
</dbReference>
<dbReference type="EC" id="2.3.1.-" evidence="2"/>
<organism evidence="2">
    <name type="scientific">Methyloraptor flagellatus</name>
    <dbReference type="NCBI Taxonomy" id="3162530"/>
    <lineage>
        <taxon>Bacteria</taxon>
        <taxon>Pseudomonadati</taxon>
        <taxon>Pseudomonadota</taxon>
        <taxon>Alphaproteobacteria</taxon>
        <taxon>Hyphomicrobiales</taxon>
        <taxon>Ancalomicrobiaceae</taxon>
        <taxon>Methyloraptor</taxon>
    </lineage>
</organism>
<dbReference type="CDD" id="cd04301">
    <property type="entry name" value="NAT_SF"/>
    <property type="match status" value="1"/>
</dbReference>
<evidence type="ECO:0000259" key="1">
    <source>
        <dbReference type="PROSITE" id="PS51186"/>
    </source>
</evidence>
<sequence length="295" mass="32079">MDQAPHLHVDAYEVTLEDIGTADLDRLHALSMGVNWPHRADDWRMLLDLGSGLVAVDEIGRVIGSAMWFHYEPDVTVIGMMITTPRLQELGAGRRLLTEVLARNQGRRCVLTATHGGKRLYRSLGFGFERPIHQCQGEAIAPPPLVLAPGDTLRPVGPDDFVALLAFETEAIGYRRPALLHRLLAGSTGVALMREGRIAAMSLCRRFGRGHVVGPLYAATDADAIAVLTPHVEAHAGRFLRTDTPEVGGDYTRFIADCGLLVFDIVWSMGLQAPAFTSVVPDGIRRYGLASQALG</sequence>
<dbReference type="InterPro" id="IPR041496">
    <property type="entry name" value="YitH/HolE_GNAT"/>
</dbReference>
<dbReference type="RefSeq" id="WP_407051528.1">
    <property type="nucleotide sequence ID" value="NZ_CP158568.1"/>
</dbReference>
<keyword evidence="2" id="KW-0012">Acyltransferase</keyword>